<feature type="domain" description="HTH lysR-type" evidence="5">
    <location>
        <begin position="1"/>
        <end position="58"/>
    </location>
</feature>
<gene>
    <name evidence="6" type="ORF">CBF35_03500</name>
</gene>
<protein>
    <recommendedName>
        <fullName evidence="5">HTH lysR-type domain-containing protein</fullName>
    </recommendedName>
</protein>
<evidence type="ECO:0000256" key="4">
    <source>
        <dbReference type="ARBA" id="ARBA00023163"/>
    </source>
</evidence>
<comment type="similarity">
    <text evidence="1">Belongs to the LysR transcriptional regulatory family.</text>
</comment>
<evidence type="ECO:0000313" key="6">
    <source>
        <dbReference type="EMBL" id="RST97003.1"/>
    </source>
</evidence>
<dbReference type="CDD" id="cd05466">
    <property type="entry name" value="PBP2_LTTR_substrate"/>
    <property type="match status" value="1"/>
</dbReference>
<dbReference type="EMBL" id="NGJU01000004">
    <property type="protein sequence ID" value="RST97003.1"/>
    <property type="molecule type" value="Genomic_DNA"/>
</dbReference>
<keyword evidence="7" id="KW-1185">Reference proteome</keyword>
<dbReference type="InterPro" id="IPR036390">
    <property type="entry name" value="WH_DNA-bd_sf"/>
</dbReference>
<dbReference type="InterPro" id="IPR000847">
    <property type="entry name" value="LysR_HTH_N"/>
</dbReference>
<evidence type="ECO:0000256" key="3">
    <source>
        <dbReference type="ARBA" id="ARBA00023125"/>
    </source>
</evidence>
<dbReference type="InterPro" id="IPR005119">
    <property type="entry name" value="LysR_subst-bd"/>
</dbReference>
<dbReference type="GO" id="GO:0005829">
    <property type="term" value="C:cytosol"/>
    <property type="evidence" value="ECO:0007669"/>
    <property type="project" value="TreeGrafter"/>
</dbReference>
<comment type="caution">
    <text evidence="6">The sequence shown here is derived from an EMBL/GenBank/DDBJ whole genome shotgun (WGS) entry which is preliminary data.</text>
</comment>
<evidence type="ECO:0000256" key="2">
    <source>
        <dbReference type="ARBA" id="ARBA00023015"/>
    </source>
</evidence>
<keyword evidence="4" id="KW-0804">Transcription</keyword>
<dbReference type="InterPro" id="IPR050950">
    <property type="entry name" value="HTH-type_LysR_regulators"/>
</dbReference>
<dbReference type="Proteomes" id="UP000287239">
    <property type="component" value="Unassembled WGS sequence"/>
</dbReference>
<dbReference type="SUPFAM" id="SSF53850">
    <property type="entry name" value="Periplasmic binding protein-like II"/>
    <property type="match status" value="1"/>
</dbReference>
<name>A0A429ZTE6_9ENTE</name>
<evidence type="ECO:0000259" key="5">
    <source>
        <dbReference type="PROSITE" id="PS50931"/>
    </source>
</evidence>
<dbReference type="Pfam" id="PF00126">
    <property type="entry name" value="HTH_1"/>
    <property type="match status" value="1"/>
</dbReference>
<accession>A0A429ZTE6</accession>
<dbReference type="Pfam" id="PF03466">
    <property type="entry name" value="LysR_substrate"/>
    <property type="match status" value="1"/>
</dbReference>
<proteinExistence type="inferred from homology"/>
<evidence type="ECO:0000256" key="1">
    <source>
        <dbReference type="ARBA" id="ARBA00009437"/>
    </source>
</evidence>
<keyword evidence="2" id="KW-0805">Transcription regulation</keyword>
<reference evidence="6 7" key="1">
    <citation type="submission" date="2017-05" db="EMBL/GenBank/DDBJ databases">
        <title>Vagococcus spp. assemblies.</title>
        <authorList>
            <person name="Gulvik C.A."/>
        </authorList>
    </citation>
    <scope>NUCLEOTIDE SEQUENCE [LARGE SCALE GENOMIC DNA]</scope>
    <source>
        <strain evidence="6 7">NCFB 2777</strain>
    </source>
</reference>
<dbReference type="SUPFAM" id="SSF46785">
    <property type="entry name" value="Winged helix' DNA-binding domain"/>
    <property type="match status" value="1"/>
</dbReference>
<dbReference type="AlphaFoldDB" id="A0A429ZTE6"/>
<dbReference type="GO" id="GO:0003700">
    <property type="term" value="F:DNA-binding transcription factor activity"/>
    <property type="evidence" value="ECO:0007669"/>
    <property type="project" value="InterPro"/>
</dbReference>
<dbReference type="OrthoDB" id="119203at2"/>
<dbReference type="Gene3D" id="1.10.10.10">
    <property type="entry name" value="Winged helix-like DNA-binding domain superfamily/Winged helix DNA-binding domain"/>
    <property type="match status" value="1"/>
</dbReference>
<dbReference type="PRINTS" id="PR00039">
    <property type="entry name" value="HTHLYSR"/>
</dbReference>
<dbReference type="PANTHER" id="PTHR30419">
    <property type="entry name" value="HTH-TYPE TRANSCRIPTIONAL REGULATOR YBHD"/>
    <property type="match status" value="1"/>
</dbReference>
<dbReference type="InterPro" id="IPR036388">
    <property type="entry name" value="WH-like_DNA-bd_sf"/>
</dbReference>
<dbReference type="RefSeq" id="WP_126778603.1">
    <property type="nucleotide sequence ID" value="NZ_NGJU01000004.1"/>
</dbReference>
<evidence type="ECO:0000313" key="7">
    <source>
        <dbReference type="Proteomes" id="UP000287239"/>
    </source>
</evidence>
<keyword evidence="3" id="KW-0238">DNA-binding</keyword>
<dbReference type="GeneID" id="98567422"/>
<organism evidence="6 7">
    <name type="scientific">Vagococcus salmoninarum</name>
    <dbReference type="NCBI Taxonomy" id="2739"/>
    <lineage>
        <taxon>Bacteria</taxon>
        <taxon>Bacillati</taxon>
        <taxon>Bacillota</taxon>
        <taxon>Bacilli</taxon>
        <taxon>Lactobacillales</taxon>
        <taxon>Enterococcaceae</taxon>
        <taxon>Vagococcus</taxon>
    </lineage>
</organism>
<dbReference type="PROSITE" id="PS50931">
    <property type="entry name" value="HTH_LYSR"/>
    <property type="match status" value="1"/>
</dbReference>
<dbReference type="FunFam" id="1.10.10.10:FF:000001">
    <property type="entry name" value="LysR family transcriptional regulator"/>
    <property type="match status" value="1"/>
</dbReference>
<sequence length="296" mass="33877">MELRLLKYFVTLCEEKNYVRAAKRLFITQPTLSQQMKLLEENCQVKLFQKHNKQLTLTKAGELLYFEAQNILKHVNAVSVALQDLSHSQANKITLYSSGCHFFTEVLYQFSRQYPTVSVKMDESSSRNVVKHILDARASFGAAYSSLIEPNDSISMETLFEDQFVVVVNKVHPWSNKEHISLKEVLEQTLVLAKPGIAVRNMLDRFATEHNLLVTPQYEFPNFVPCLDSVQRNIGISLLPLSFLKFRSLDSIHILKISDPLPVAAIALIYRKDHAFSDMELAFIEKTKTTLKQVII</sequence>
<dbReference type="Gene3D" id="3.40.190.290">
    <property type="match status" value="1"/>
</dbReference>
<dbReference type="GO" id="GO:0003677">
    <property type="term" value="F:DNA binding"/>
    <property type="evidence" value="ECO:0007669"/>
    <property type="project" value="UniProtKB-KW"/>
</dbReference>